<organism evidence="2 3">
    <name type="scientific">Rhizobium leucaenae</name>
    <dbReference type="NCBI Taxonomy" id="29450"/>
    <lineage>
        <taxon>Bacteria</taxon>
        <taxon>Pseudomonadati</taxon>
        <taxon>Pseudomonadota</taxon>
        <taxon>Alphaproteobacteria</taxon>
        <taxon>Hyphomicrobiales</taxon>
        <taxon>Rhizobiaceae</taxon>
        <taxon>Rhizobium/Agrobacterium group</taxon>
        <taxon>Rhizobium</taxon>
    </lineage>
</organism>
<accession>A0A7W6ZU62</accession>
<gene>
    <name evidence="2" type="ORF">GGE60_002386</name>
</gene>
<dbReference type="RefSeq" id="WP_172831042.1">
    <property type="nucleotide sequence ID" value="NZ_JACIIG010000005.1"/>
</dbReference>
<evidence type="ECO:0000256" key="1">
    <source>
        <dbReference type="SAM" id="MobiDB-lite"/>
    </source>
</evidence>
<evidence type="ECO:0000313" key="2">
    <source>
        <dbReference type="EMBL" id="MBB4568270.1"/>
    </source>
</evidence>
<keyword evidence="3" id="KW-1185">Reference proteome</keyword>
<dbReference type="EMBL" id="JACIIG010000005">
    <property type="protein sequence ID" value="MBB4568270.1"/>
    <property type="molecule type" value="Genomic_DNA"/>
</dbReference>
<name>A0A7W6ZU62_9HYPH</name>
<comment type="caution">
    <text evidence="2">The sequence shown here is derived from an EMBL/GenBank/DDBJ whole genome shotgun (WGS) entry which is preliminary data.</text>
</comment>
<dbReference type="AlphaFoldDB" id="A0A7W6ZU62"/>
<dbReference type="Proteomes" id="UP000543836">
    <property type="component" value="Unassembled WGS sequence"/>
</dbReference>
<protein>
    <submittedName>
        <fullName evidence="2">Uncharacterized protein</fullName>
    </submittedName>
</protein>
<evidence type="ECO:0000313" key="3">
    <source>
        <dbReference type="Proteomes" id="UP000543836"/>
    </source>
</evidence>
<reference evidence="2 3" key="1">
    <citation type="submission" date="2020-08" db="EMBL/GenBank/DDBJ databases">
        <title>Genomic Encyclopedia of Type Strains, Phase IV (KMG-V): Genome sequencing to study the core and pangenomes of soil and plant-associated prokaryotes.</title>
        <authorList>
            <person name="Whitman W."/>
        </authorList>
    </citation>
    <scope>NUCLEOTIDE SEQUENCE [LARGE SCALE GENOMIC DNA]</scope>
    <source>
        <strain evidence="2 3">SEMIA 492</strain>
    </source>
</reference>
<sequence length="54" mass="5698">MSLGLRSFFILLDCVGHIGCAVRAAEEFERASSLRKGDKNDLGPAHAATAAIPL</sequence>
<feature type="region of interest" description="Disordered" evidence="1">
    <location>
        <begin position="35"/>
        <end position="54"/>
    </location>
</feature>
<proteinExistence type="predicted"/>